<reference evidence="1 2" key="1">
    <citation type="submission" date="2021-06" db="EMBL/GenBank/DDBJ databases">
        <authorList>
            <person name="Palmer J.M."/>
        </authorList>
    </citation>
    <scope>NUCLEOTIDE SEQUENCE [LARGE SCALE GENOMIC DNA]</scope>
    <source>
        <strain evidence="2">if_2019</strain>
        <tissue evidence="1">Muscle</tissue>
    </source>
</reference>
<protein>
    <recommendedName>
        <fullName evidence="3">MHC class I antigen</fullName>
    </recommendedName>
</protein>
<comment type="caution">
    <text evidence="1">The sequence shown here is derived from an EMBL/GenBank/DDBJ whole genome shotgun (WGS) entry which is preliminary data.</text>
</comment>
<dbReference type="EMBL" id="JAHRIQ010058156">
    <property type="protein sequence ID" value="MEQ2239410.1"/>
    <property type="molecule type" value="Genomic_DNA"/>
</dbReference>
<evidence type="ECO:0000313" key="1">
    <source>
        <dbReference type="EMBL" id="MEQ2239410.1"/>
    </source>
</evidence>
<name>A0ABV0U2J9_9TELE</name>
<sequence length="85" mass="9468">DLHKSPLGLAAASTPFTAVTAASFWGTALPALHTWGLNCWGYSSFQGERTADFLEEAQREGSRELQAGWDRVKLDDFQVRMPRLK</sequence>
<evidence type="ECO:0008006" key="3">
    <source>
        <dbReference type="Google" id="ProtNLM"/>
    </source>
</evidence>
<gene>
    <name evidence="1" type="ORF">ILYODFUR_004231</name>
</gene>
<dbReference type="Proteomes" id="UP001482620">
    <property type="component" value="Unassembled WGS sequence"/>
</dbReference>
<proteinExistence type="predicted"/>
<feature type="non-terminal residue" evidence="1">
    <location>
        <position position="1"/>
    </location>
</feature>
<evidence type="ECO:0000313" key="2">
    <source>
        <dbReference type="Proteomes" id="UP001482620"/>
    </source>
</evidence>
<accession>A0ABV0U2J9</accession>
<keyword evidence="2" id="KW-1185">Reference proteome</keyword>
<organism evidence="1 2">
    <name type="scientific">Ilyodon furcidens</name>
    <name type="common">goldbreast splitfin</name>
    <dbReference type="NCBI Taxonomy" id="33524"/>
    <lineage>
        <taxon>Eukaryota</taxon>
        <taxon>Metazoa</taxon>
        <taxon>Chordata</taxon>
        <taxon>Craniata</taxon>
        <taxon>Vertebrata</taxon>
        <taxon>Euteleostomi</taxon>
        <taxon>Actinopterygii</taxon>
        <taxon>Neopterygii</taxon>
        <taxon>Teleostei</taxon>
        <taxon>Neoteleostei</taxon>
        <taxon>Acanthomorphata</taxon>
        <taxon>Ovalentaria</taxon>
        <taxon>Atherinomorphae</taxon>
        <taxon>Cyprinodontiformes</taxon>
        <taxon>Goodeidae</taxon>
        <taxon>Ilyodon</taxon>
    </lineage>
</organism>